<dbReference type="WBParaSite" id="nRc.2.0.1.t23176-RA">
    <property type="protein sequence ID" value="nRc.2.0.1.t23176-RA"/>
    <property type="gene ID" value="nRc.2.0.1.g23176"/>
</dbReference>
<evidence type="ECO:0000313" key="2">
    <source>
        <dbReference type="WBParaSite" id="nRc.2.0.1.t23176-RA"/>
    </source>
</evidence>
<name>A0A915JC06_ROMCU</name>
<evidence type="ECO:0000313" key="1">
    <source>
        <dbReference type="Proteomes" id="UP000887565"/>
    </source>
</evidence>
<sequence length="62" mass="7501">ELNPKVKKRGRFLVQIEKAAPRDTARYRFFTFGFCSHVMLDRWKFVLHSEYRQSILLLLKSQ</sequence>
<dbReference type="AlphaFoldDB" id="A0A915JC06"/>
<dbReference type="Proteomes" id="UP000887565">
    <property type="component" value="Unplaced"/>
</dbReference>
<protein>
    <submittedName>
        <fullName evidence="2">Uncharacterized protein</fullName>
    </submittedName>
</protein>
<accession>A0A915JC06</accession>
<reference evidence="2" key="1">
    <citation type="submission" date="2022-11" db="UniProtKB">
        <authorList>
            <consortium name="WormBaseParasite"/>
        </authorList>
    </citation>
    <scope>IDENTIFICATION</scope>
</reference>
<organism evidence="1 2">
    <name type="scientific">Romanomermis culicivorax</name>
    <name type="common">Nematode worm</name>
    <dbReference type="NCBI Taxonomy" id="13658"/>
    <lineage>
        <taxon>Eukaryota</taxon>
        <taxon>Metazoa</taxon>
        <taxon>Ecdysozoa</taxon>
        <taxon>Nematoda</taxon>
        <taxon>Enoplea</taxon>
        <taxon>Dorylaimia</taxon>
        <taxon>Mermithida</taxon>
        <taxon>Mermithoidea</taxon>
        <taxon>Mermithidae</taxon>
        <taxon>Romanomermis</taxon>
    </lineage>
</organism>
<keyword evidence="1" id="KW-1185">Reference proteome</keyword>
<proteinExistence type="predicted"/>